<name>A0AAD7HQX9_9AGAR</name>
<organism evidence="2 3">
    <name type="scientific">Mycena maculata</name>
    <dbReference type="NCBI Taxonomy" id="230809"/>
    <lineage>
        <taxon>Eukaryota</taxon>
        <taxon>Fungi</taxon>
        <taxon>Dikarya</taxon>
        <taxon>Basidiomycota</taxon>
        <taxon>Agaricomycotina</taxon>
        <taxon>Agaricomycetes</taxon>
        <taxon>Agaricomycetidae</taxon>
        <taxon>Agaricales</taxon>
        <taxon>Marasmiineae</taxon>
        <taxon>Mycenaceae</taxon>
        <taxon>Mycena</taxon>
    </lineage>
</organism>
<sequence>MQSTDHSGTTYLVTPKQYAKMTKLIEDYKEELEEEEDPVLKAKTRAKLTKLLGDLRKSPLRARIQQYITGRSEEATFRDDVEDIWADYQRESDQLKQFASSAAPVQHPTPSASLPISTGKGKGGASSQYSIGSYKSKGSQNSLYNPRPANHIVPAAQNNSNPQFFQNQGVSNPPGIPQGVNVPDAPWPSFDPPPDVGSARIAQSLRTRRHHLGPSQLALQ</sequence>
<proteinExistence type="predicted"/>
<evidence type="ECO:0000313" key="3">
    <source>
        <dbReference type="Proteomes" id="UP001215280"/>
    </source>
</evidence>
<comment type="caution">
    <text evidence="2">The sequence shown here is derived from an EMBL/GenBank/DDBJ whole genome shotgun (WGS) entry which is preliminary data.</text>
</comment>
<feature type="compositionally biased region" description="Low complexity" evidence="1">
    <location>
        <begin position="157"/>
        <end position="168"/>
    </location>
</feature>
<keyword evidence="3" id="KW-1185">Reference proteome</keyword>
<feature type="compositionally biased region" description="Polar residues" evidence="1">
    <location>
        <begin position="125"/>
        <end position="144"/>
    </location>
</feature>
<dbReference type="EMBL" id="JARJLG010000221">
    <property type="protein sequence ID" value="KAJ7726280.1"/>
    <property type="molecule type" value="Genomic_DNA"/>
</dbReference>
<accession>A0AAD7HQX9</accession>
<feature type="compositionally biased region" description="Pro residues" evidence="1">
    <location>
        <begin position="185"/>
        <end position="195"/>
    </location>
</feature>
<dbReference type="AlphaFoldDB" id="A0AAD7HQX9"/>
<protein>
    <submittedName>
        <fullName evidence="2">Uncharacterized protein</fullName>
    </submittedName>
</protein>
<dbReference type="Proteomes" id="UP001215280">
    <property type="component" value="Unassembled WGS sequence"/>
</dbReference>
<evidence type="ECO:0000313" key="2">
    <source>
        <dbReference type="EMBL" id="KAJ7726280.1"/>
    </source>
</evidence>
<gene>
    <name evidence="2" type="ORF">DFH07DRAFT_853064</name>
</gene>
<evidence type="ECO:0000256" key="1">
    <source>
        <dbReference type="SAM" id="MobiDB-lite"/>
    </source>
</evidence>
<reference evidence="2" key="1">
    <citation type="submission" date="2023-03" db="EMBL/GenBank/DDBJ databases">
        <title>Massive genome expansion in bonnet fungi (Mycena s.s.) driven by repeated elements and novel gene families across ecological guilds.</title>
        <authorList>
            <consortium name="Lawrence Berkeley National Laboratory"/>
            <person name="Harder C.B."/>
            <person name="Miyauchi S."/>
            <person name="Viragh M."/>
            <person name="Kuo A."/>
            <person name="Thoen E."/>
            <person name="Andreopoulos B."/>
            <person name="Lu D."/>
            <person name="Skrede I."/>
            <person name="Drula E."/>
            <person name="Henrissat B."/>
            <person name="Morin E."/>
            <person name="Kohler A."/>
            <person name="Barry K."/>
            <person name="LaButti K."/>
            <person name="Morin E."/>
            <person name="Salamov A."/>
            <person name="Lipzen A."/>
            <person name="Mereny Z."/>
            <person name="Hegedus B."/>
            <person name="Baldrian P."/>
            <person name="Stursova M."/>
            <person name="Weitz H."/>
            <person name="Taylor A."/>
            <person name="Grigoriev I.V."/>
            <person name="Nagy L.G."/>
            <person name="Martin F."/>
            <person name="Kauserud H."/>
        </authorList>
    </citation>
    <scope>NUCLEOTIDE SEQUENCE</scope>
    <source>
        <strain evidence="2">CBHHK188m</strain>
    </source>
</reference>
<feature type="region of interest" description="Disordered" evidence="1">
    <location>
        <begin position="96"/>
        <end position="220"/>
    </location>
</feature>